<evidence type="ECO:0008006" key="3">
    <source>
        <dbReference type="Google" id="ProtNLM"/>
    </source>
</evidence>
<reference evidence="1 2" key="1">
    <citation type="submission" date="2018-12" db="EMBL/GenBank/DDBJ databases">
        <title>Corynebacterium sanguinis sp. nov., a clinically-associated and environmental corynebacterium.</title>
        <authorList>
            <person name="Gonzales-Siles L."/>
            <person name="Jaen-Luchoro D."/>
            <person name="Cardew S."/>
            <person name="Inganas E."/>
            <person name="Ohlen M."/>
            <person name="Jensie-Markopolous S."/>
            <person name="Pinyeiro-Iglesias B."/>
            <person name="Molin K."/>
            <person name="Skovbjerg S."/>
            <person name="Svensson-Stadler L."/>
            <person name="Funke G."/>
            <person name="Moore E.R.B."/>
        </authorList>
    </citation>
    <scope>NUCLEOTIDE SEQUENCE [LARGE SCALE GENOMIC DNA]</scope>
    <source>
        <strain evidence="1 2">58734</strain>
    </source>
</reference>
<dbReference type="AlphaFoldDB" id="A0A6C1U430"/>
<gene>
    <name evidence="1" type="ORF">EKI59_02450</name>
</gene>
<evidence type="ECO:0000313" key="2">
    <source>
        <dbReference type="Proteomes" id="UP000336646"/>
    </source>
</evidence>
<name>A0A6C1U430_9CORY</name>
<comment type="caution">
    <text evidence="1">The sequence shown here is derived from an EMBL/GenBank/DDBJ whole genome shotgun (WGS) entry which is preliminary data.</text>
</comment>
<proteinExistence type="predicted"/>
<sequence>MPKWFLDPPTEVWGEMDDEERRKVDRLTRRAETFITAKFPDIQKRVDAGTLAPEVIADVVEEMVTRAIDYDDRGGVAKESLPEWSLEYESGSGLGKGSRLFLTTDEYALLAPARRRPRLTTIQLWR</sequence>
<dbReference type="EMBL" id="RXIR01000003">
    <property type="protein sequence ID" value="TVS29801.1"/>
    <property type="molecule type" value="Genomic_DNA"/>
</dbReference>
<dbReference type="Proteomes" id="UP000336646">
    <property type="component" value="Unassembled WGS sequence"/>
</dbReference>
<organism evidence="1 2">
    <name type="scientific">Corynebacterium sanguinis</name>
    <dbReference type="NCBI Taxonomy" id="2594913"/>
    <lineage>
        <taxon>Bacteria</taxon>
        <taxon>Bacillati</taxon>
        <taxon>Actinomycetota</taxon>
        <taxon>Actinomycetes</taxon>
        <taxon>Mycobacteriales</taxon>
        <taxon>Corynebacteriaceae</taxon>
        <taxon>Corynebacterium</taxon>
    </lineage>
</organism>
<evidence type="ECO:0000313" key="1">
    <source>
        <dbReference type="EMBL" id="TVS29801.1"/>
    </source>
</evidence>
<protein>
    <recommendedName>
        <fullName evidence="3">Phage protein Gp19/Gp15/Gp42</fullName>
    </recommendedName>
</protein>
<dbReference type="RefSeq" id="WP_144772544.1">
    <property type="nucleotide sequence ID" value="NZ_RXIR01000003.1"/>
</dbReference>
<accession>A0A6C1U430</accession>